<proteinExistence type="predicted"/>
<organism evidence="1 2">
    <name type="scientific">Porphyromonas macacae</name>
    <dbReference type="NCBI Taxonomy" id="28115"/>
    <lineage>
        <taxon>Bacteria</taxon>
        <taxon>Pseudomonadati</taxon>
        <taxon>Bacteroidota</taxon>
        <taxon>Bacteroidia</taxon>
        <taxon>Bacteroidales</taxon>
        <taxon>Porphyromonadaceae</taxon>
        <taxon>Porphyromonas</taxon>
    </lineage>
</organism>
<reference evidence="1 2" key="1">
    <citation type="submission" date="2018-06" db="EMBL/GenBank/DDBJ databases">
        <authorList>
            <consortium name="Pathogen Informatics"/>
            <person name="Doyle S."/>
        </authorList>
    </citation>
    <scope>NUCLEOTIDE SEQUENCE [LARGE SCALE GENOMIC DNA]</scope>
    <source>
        <strain evidence="1 2">NCTC13100</strain>
    </source>
</reference>
<evidence type="ECO:0000313" key="1">
    <source>
        <dbReference type="EMBL" id="SUB78629.1"/>
    </source>
</evidence>
<protein>
    <submittedName>
        <fullName evidence="1">Uncharacterized protein</fullName>
    </submittedName>
</protein>
<sequence length="104" mass="11506">MCAVIRFSSFLKVGCPAKSVLYKGGGAYSNKIRRNTTYSLGLKALFFPLLKFSGQQYIVLVFQLLSEGFLLLGETLLLELEFGLAFDGEFVVRDTRAELADAVI</sequence>
<evidence type="ECO:0000313" key="2">
    <source>
        <dbReference type="Proteomes" id="UP000254263"/>
    </source>
</evidence>
<accession>A0A379DJS6</accession>
<gene>
    <name evidence="1" type="ORF">NCTC13100_01811</name>
</gene>
<dbReference type="Proteomes" id="UP000254263">
    <property type="component" value="Unassembled WGS sequence"/>
</dbReference>
<dbReference type="AlphaFoldDB" id="A0A379DJS6"/>
<name>A0A379DJS6_9PORP</name>
<dbReference type="EMBL" id="UGTI01000001">
    <property type="protein sequence ID" value="SUB78629.1"/>
    <property type="molecule type" value="Genomic_DNA"/>
</dbReference>